<dbReference type="GO" id="GO:0005992">
    <property type="term" value="P:trehalose biosynthetic process"/>
    <property type="evidence" value="ECO:0007669"/>
    <property type="project" value="InterPro"/>
</dbReference>
<evidence type="ECO:0000256" key="3">
    <source>
        <dbReference type="SAM" id="MobiDB-lite"/>
    </source>
</evidence>
<dbReference type="InterPro" id="IPR001830">
    <property type="entry name" value="Glyco_trans_20"/>
</dbReference>
<dbReference type="GO" id="GO:0005829">
    <property type="term" value="C:cytosol"/>
    <property type="evidence" value="ECO:0007669"/>
    <property type="project" value="TreeGrafter"/>
</dbReference>
<sequence>MAENQGEASVQLQDRSQTASPVITKLTADTVAKFLPLSAKGVNSDGRIIHVTHQIPFNIFRKHSANIGQVSKNDSLPSPPGTPPRSSSDWSLPDGKVCTADQAGEQWIFSHRRGHSAMHSGIHSVSQDRESLHIGWTGTIHEEETKRMIYELTEQDRKELTEILLKQHSIVPIFLNKKQSHNHYEGYCKSTLWPLFHYLTWNNASDGRAEKANWEDYVAVNKQFAECIVSNYRPGDKIWIQDYHLLLVPEMVRAICPEVPIGLFFHAPFPSSELFRCLSTRKEILRGLLGADLIGFQTFSYARHFISCCTRVLGHESTPLGVNAAGHIVSVCTIPIGIDADHVDSLRNSPEVQAKVDSLREMYSGKKIIVGRDKLDVTKGVLQKLSAFEKFLQLYPEWRDKVVLIQVTTPTHSDNSKLESRISDMVSHINSTYGTFEFVPIHYYHQDVDQDQYYGLLSVADLALITSVRDGMNTTSLEYIICQQERKSPLILSEFTGMAGSLSAALMVNPWNYFGVANAIHTALSMSEENKITRHTQLFNHAKNNTSAFWAKSFVKQLQVIREQPFQFSRTPLLDHQKLSKNYKNAKKRLMFFDYDGTLTPIVSVPSAALPSQEMLEHLQKLCDDPKNEIWIISGRDQEFLDKCLGGVRNLGFSAEHGCFMRFPNSNQWINMLESMDMSWKADVVKIFDYYTERTQGSFVEHKKSSITWHYRLADPQYGLFQAQECQNHLENALLSKLPVEVMVGKKNLEVRPLAINKGEIVKKLLAQHPDVEFIACAGDDKTDEDMFRALRPSSVGNSCYAITVGPPDKKTLANWHVENSEDIVDALGLMANAL</sequence>
<dbReference type="Gene3D" id="3.40.50.2000">
    <property type="entry name" value="Glycogen Phosphorylase B"/>
    <property type="match status" value="2"/>
</dbReference>
<dbReference type="PANTHER" id="PTHR10788:SF123">
    <property type="entry name" value="TREHALOSE-PHOSPHATASE"/>
    <property type="match status" value="1"/>
</dbReference>
<evidence type="ECO:0000313" key="5">
    <source>
        <dbReference type="Proteomes" id="UP000654370"/>
    </source>
</evidence>
<evidence type="ECO:0000256" key="1">
    <source>
        <dbReference type="ARBA" id="ARBA00005409"/>
    </source>
</evidence>
<reference evidence="4" key="1">
    <citation type="submission" date="2020-12" db="EMBL/GenBank/DDBJ databases">
        <title>Metabolic potential, ecology and presence of endohyphal bacteria is reflected in genomic diversity of Mucoromycotina.</title>
        <authorList>
            <person name="Muszewska A."/>
            <person name="Okrasinska A."/>
            <person name="Steczkiewicz K."/>
            <person name="Drgas O."/>
            <person name="Orlowska M."/>
            <person name="Perlinska-Lenart U."/>
            <person name="Aleksandrzak-Piekarczyk T."/>
            <person name="Szatraj K."/>
            <person name="Zielenkiewicz U."/>
            <person name="Pilsyk S."/>
            <person name="Malc E."/>
            <person name="Mieczkowski P."/>
            <person name="Kruszewska J.S."/>
            <person name="Biernat P."/>
            <person name="Pawlowska J."/>
        </authorList>
    </citation>
    <scope>NUCLEOTIDE SEQUENCE</scope>
    <source>
        <strain evidence="4">WA0000067209</strain>
    </source>
</reference>
<protein>
    <recommendedName>
        <fullName evidence="6">Trehalose-phosphatase</fullName>
    </recommendedName>
</protein>
<name>A0A8H7Q679_MORIS</name>
<dbReference type="FunFam" id="3.30.70.1020:FF:000002">
    <property type="entry name" value="Trehalose-6-phosphate synthase 2"/>
    <property type="match status" value="1"/>
</dbReference>
<dbReference type="PANTHER" id="PTHR10788">
    <property type="entry name" value="TREHALOSE-6-PHOSPHATE SYNTHASE"/>
    <property type="match status" value="1"/>
</dbReference>
<dbReference type="NCBIfam" id="TIGR01484">
    <property type="entry name" value="HAD-SF-IIB"/>
    <property type="match status" value="1"/>
</dbReference>
<dbReference type="InterPro" id="IPR036412">
    <property type="entry name" value="HAD-like_sf"/>
</dbReference>
<dbReference type="SUPFAM" id="SSF53756">
    <property type="entry name" value="UDP-Glycosyltransferase/glycogen phosphorylase"/>
    <property type="match status" value="1"/>
</dbReference>
<dbReference type="InterPro" id="IPR003337">
    <property type="entry name" value="Trehalose_PPase"/>
</dbReference>
<feature type="region of interest" description="Disordered" evidence="3">
    <location>
        <begin position="69"/>
        <end position="95"/>
    </location>
</feature>
<dbReference type="FunFam" id="3.40.50.2000:FF:000036">
    <property type="entry name" value="Alpha,alpha-trehalose-phosphate synthase subunit Tps2"/>
    <property type="match status" value="1"/>
</dbReference>
<dbReference type="CDD" id="cd03788">
    <property type="entry name" value="GT20_TPS"/>
    <property type="match status" value="1"/>
</dbReference>
<dbReference type="Gene3D" id="3.30.70.1020">
    <property type="entry name" value="Trehalose-6-phosphate phosphatase related protein, domain 2"/>
    <property type="match status" value="1"/>
</dbReference>
<evidence type="ECO:0008006" key="6">
    <source>
        <dbReference type="Google" id="ProtNLM"/>
    </source>
</evidence>
<dbReference type="Proteomes" id="UP000654370">
    <property type="component" value="Unassembled WGS sequence"/>
</dbReference>
<dbReference type="Pfam" id="PF02358">
    <property type="entry name" value="Trehalose_PPase"/>
    <property type="match status" value="1"/>
</dbReference>
<dbReference type="NCBIfam" id="TIGR00685">
    <property type="entry name" value="T6PP"/>
    <property type="match status" value="1"/>
</dbReference>
<evidence type="ECO:0000313" key="4">
    <source>
        <dbReference type="EMBL" id="KAG2185809.1"/>
    </source>
</evidence>
<comment type="caution">
    <text evidence="4">The sequence shown here is derived from an EMBL/GenBank/DDBJ whole genome shotgun (WGS) entry which is preliminary data.</text>
</comment>
<dbReference type="OrthoDB" id="755951at2759"/>
<dbReference type="NCBIfam" id="NF011071">
    <property type="entry name" value="PRK14501.1"/>
    <property type="match status" value="1"/>
</dbReference>
<proteinExistence type="inferred from homology"/>
<dbReference type="GO" id="GO:0004805">
    <property type="term" value="F:trehalose-phosphatase activity"/>
    <property type="evidence" value="ECO:0007669"/>
    <property type="project" value="TreeGrafter"/>
</dbReference>
<keyword evidence="5" id="KW-1185">Reference proteome</keyword>
<organism evidence="4 5">
    <name type="scientific">Mortierella isabellina</name>
    <name type="common">Filamentous fungus</name>
    <name type="synonym">Umbelopsis isabellina</name>
    <dbReference type="NCBI Taxonomy" id="91625"/>
    <lineage>
        <taxon>Eukaryota</taxon>
        <taxon>Fungi</taxon>
        <taxon>Fungi incertae sedis</taxon>
        <taxon>Mucoromycota</taxon>
        <taxon>Mucoromycotina</taxon>
        <taxon>Umbelopsidomycetes</taxon>
        <taxon>Umbelopsidales</taxon>
        <taxon>Umbelopsidaceae</taxon>
        <taxon>Umbelopsis</taxon>
    </lineage>
</organism>
<comment type="similarity">
    <text evidence="2">In the C-terminal section; belongs to the trehalose phosphatase family.</text>
</comment>
<dbReference type="EMBL" id="JAEPQZ010000001">
    <property type="protein sequence ID" value="KAG2185809.1"/>
    <property type="molecule type" value="Genomic_DNA"/>
</dbReference>
<accession>A0A8H7Q679</accession>
<evidence type="ECO:0000256" key="2">
    <source>
        <dbReference type="ARBA" id="ARBA00006330"/>
    </source>
</evidence>
<comment type="similarity">
    <text evidence="1">In the N-terminal section; belongs to the glycosyltransferase 20 family.</text>
</comment>
<dbReference type="AlphaFoldDB" id="A0A8H7Q679"/>
<dbReference type="GO" id="GO:0003825">
    <property type="term" value="F:alpha,alpha-trehalose-phosphate synthase (UDP-forming) activity"/>
    <property type="evidence" value="ECO:0007669"/>
    <property type="project" value="TreeGrafter"/>
</dbReference>
<dbReference type="Gene3D" id="3.40.50.1000">
    <property type="entry name" value="HAD superfamily/HAD-like"/>
    <property type="match status" value="1"/>
</dbReference>
<dbReference type="CDD" id="cd01627">
    <property type="entry name" value="HAD_TPP"/>
    <property type="match status" value="1"/>
</dbReference>
<gene>
    <name evidence="4" type="ORF">INT43_002246</name>
</gene>
<dbReference type="Pfam" id="PF00982">
    <property type="entry name" value="Glyco_transf_20"/>
    <property type="match status" value="1"/>
</dbReference>
<dbReference type="SUPFAM" id="SSF56784">
    <property type="entry name" value="HAD-like"/>
    <property type="match status" value="1"/>
</dbReference>
<dbReference type="InterPro" id="IPR006379">
    <property type="entry name" value="HAD-SF_hydro_IIB"/>
</dbReference>
<dbReference type="InterPro" id="IPR023214">
    <property type="entry name" value="HAD_sf"/>
</dbReference>
<dbReference type="GO" id="GO:0005946">
    <property type="term" value="C:alpha,alpha-trehalose-phosphate synthase complex (UDP-forming)"/>
    <property type="evidence" value="ECO:0007669"/>
    <property type="project" value="TreeGrafter"/>
</dbReference>